<organism evidence="6 7">
    <name type="scientific">Catellatospora chokoriensis</name>
    <dbReference type="NCBI Taxonomy" id="310353"/>
    <lineage>
        <taxon>Bacteria</taxon>
        <taxon>Bacillati</taxon>
        <taxon>Actinomycetota</taxon>
        <taxon>Actinomycetes</taxon>
        <taxon>Micromonosporales</taxon>
        <taxon>Micromonosporaceae</taxon>
        <taxon>Catellatospora</taxon>
    </lineage>
</organism>
<dbReference type="PANTHER" id="PTHR30349">
    <property type="entry name" value="PHAGE INTEGRASE-RELATED"/>
    <property type="match status" value="1"/>
</dbReference>
<dbReference type="GO" id="GO:0003677">
    <property type="term" value="F:DNA binding"/>
    <property type="evidence" value="ECO:0007669"/>
    <property type="project" value="UniProtKB-KW"/>
</dbReference>
<evidence type="ECO:0000256" key="3">
    <source>
        <dbReference type="ARBA" id="ARBA00023172"/>
    </source>
</evidence>
<feature type="region of interest" description="Disordered" evidence="4">
    <location>
        <begin position="1"/>
        <end position="27"/>
    </location>
</feature>
<protein>
    <submittedName>
        <fullName evidence="6">Putative prophage phiRv2 integrase</fullName>
    </submittedName>
</protein>
<dbReference type="CDD" id="cd01189">
    <property type="entry name" value="INT_ICEBs1_C_like"/>
    <property type="match status" value="1"/>
</dbReference>
<comment type="caution">
    <text evidence="6">The sequence shown here is derived from an EMBL/GenBank/DDBJ whole genome shotgun (WGS) entry which is preliminary data.</text>
</comment>
<keyword evidence="3" id="KW-0233">DNA recombination</keyword>
<name>A0A8J3KFG6_9ACTN</name>
<dbReference type="InterPro" id="IPR011010">
    <property type="entry name" value="DNA_brk_join_enz"/>
</dbReference>
<dbReference type="InterPro" id="IPR013762">
    <property type="entry name" value="Integrase-like_cat_sf"/>
</dbReference>
<dbReference type="InterPro" id="IPR002104">
    <property type="entry name" value="Integrase_catalytic"/>
</dbReference>
<dbReference type="EMBL" id="BONG01000081">
    <property type="protein sequence ID" value="GIF94074.1"/>
    <property type="molecule type" value="Genomic_DNA"/>
</dbReference>
<proteinExistence type="inferred from homology"/>
<evidence type="ECO:0000256" key="1">
    <source>
        <dbReference type="ARBA" id="ARBA00008857"/>
    </source>
</evidence>
<dbReference type="RefSeq" id="WP_191838698.1">
    <property type="nucleotide sequence ID" value="NZ_BONG01000081.1"/>
</dbReference>
<dbReference type="Proteomes" id="UP000619293">
    <property type="component" value="Unassembled WGS sequence"/>
</dbReference>
<comment type="similarity">
    <text evidence="1">Belongs to the 'phage' integrase family.</text>
</comment>
<dbReference type="AlphaFoldDB" id="A0A8J3KFG6"/>
<feature type="domain" description="Tyr recombinase" evidence="5">
    <location>
        <begin position="162"/>
        <end position="351"/>
    </location>
</feature>
<dbReference type="PROSITE" id="PS51898">
    <property type="entry name" value="TYR_RECOMBINASE"/>
    <property type="match status" value="1"/>
</dbReference>
<dbReference type="GO" id="GO:0015074">
    <property type="term" value="P:DNA integration"/>
    <property type="evidence" value="ECO:0007669"/>
    <property type="project" value="InterPro"/>
</dbReference>
<evidence type="ECO:0000313" key="6">
    <source>
        <dbReference type="EMBL" id="GIF94074.1"/>
    </source>
</evidence>
<dbReference type="Gene3D" id="1.10.443.10">
    <property type="entry name" value="Intergrase catalytic core"/>
    <property type="match status" value="1"/>
</dbReference>
<dbReference type="SUPFAM" id="SSF56349">
    <property type="entry name" value="DNA breaking-rejoining enzymes"/>
    <property type="match status" value="1"/>
</dbReference>
<gene>
    <name evidence="6" type="ORF">Cch02nite_75180</name>
</gene>
<evidence type="ECO:0000259" key="5">
    <source>
        <dbReference type="PROSITE" id="PS51898"/>
    </source>
</evidence>
<evidence type="ECO:0000256" key="2">
    <source>
        <dbReference type="ARBA" id="ARBA00023125"/>
    </source>
</evidence>
<dbReference type="InterPro" id="IPR050090">
    <property type="entry name" value="Tyrosine_recombinase_XerCD"/>
</dbReference>
<sequence>MSFIRKTPGGKHKAFWRDPAGSQRSKTFRTKKEASAFLAEVEAAVNRGTYVSPSAGKLRFADYADKWLSGRNDERATAARDASIMRNHVVPRWGALPLARVEHSDVQAWITELGERLAPASIAECLRLTSGVLRSAVRDRLIGFNPCEGVRLPARRRKDTDDLTLSLDELTAKLLPATPDRYRALIALAGGTGLRWGECAGLRTDALDLVAGVVRVIRVAEEISGHVSLKPYPKSRAGRRSVPLPPFAKELLTLHLRDYPVGSDGLVFVARTGEALKRGTFRARVWKPSLRRAGLPEALRFHDLRHSYATWLVSDGVPINDVAAVLGHEQTSTTLDRYVHPSRDRDSRVLRSFAASALPTAG</sequence>
<evidence type="ECO:0000256" key="4">
    <source>
        <dbReference type="SAM" id="MobiDB-lite"/>
    </source>
</evidence>
<dbReference type="InterPro" id="IPR010998">
    <property type="entry name" value="Integrase_recombinase_N"/>
</dbReference>
<dbReference type="Gene3D" id="1.10.150.130">
    <property type="match status" value="1"/>
</dbReference>
<keyword evidence="7" id="KW-1185">Reference proteome</keyword>
<dbReference type="PANTHER" id="PTHR30349:SF64">
    <property type="entry name" value="PROPHAGE INTEGRASE INTD-RELATED"/>
    <property type="match status" value="1"/>
</dbReference>
<reference evidence="6 7" key="1">
    <citation type="submission" date="2021-01" db="EMBL/GenBank/DDBJ databases">
        <title>Whole genome shotgun sequence of Catellatospora chokoriensis NBRC 107358.</title>
        <authorList>
            <person name="Komaki H."/>
            <person name="Tamura T."/>
        </authorList>
    </citation>
    <scope>NUCLEOTIDE SEQUENCE [LARGE SCALE GENOMIC DNA]</scope>
    <source>
        <strain evidence="6 7">NBRC 107358</strain>
    </source>
</reference>
<evidence type="ECO:0000313" key="7">
    <source>
        <dbReference type="Proteomes" id="UP000619293"/>
    </source>
</evidence>
<dbReference type="Pfam" id="PF00589">
    <property type="entry name" value="Phage_integrase"/>
    <property type="match status" value="1"/>
</dbReference>
<dbReference type="GO" id="GO:0006310">
    <property type="term" value="P:DNA recombination"/>
    <property type="evidence" value="ECO:0007669"/>
    <property type="project" value="UniProtKB-KW"/>
</dbReference>
<keyword evidence="2" id="KW-0238">DNA-binding</keyword>
<accession>A0A8J3KFG6</accession>